<comment type="cofactor">
    <cofactor evidence="10">
        <name>Mg(2+)</name>
        <dbReference type="ChEBI" id="CHEBI:18420"/>
    </cofactor>
    <text evidence="10">Binds 1 Mg(2+) ion per subunit. May bind a second metal ion at a regulatory site, or after substrate binding.</text>
</comment>
<dbReference type="PANTHER" id="PTHR10642:SF26">
    <property type="entry name" value="RIBONUCLEASE H1"/>
    <property type="match status" value="1"/>
</dbReference>
<evidence type="ECO:0000256" key="1">
    <source>
        <dbReference type="ARBA" id="ARBA00000077"/>
    </source>
</evidence>
<comment type="subunit">
    <text evidence="3 10">Monomer.</text>
</comment>
<dbReference type="GO" id="GO:0003676">
    <property type="term" value="F:nucleic acid binding"/>
    <property type="evidence" value="ECO:0007669"/>
    <property type="project" value="InterPro"/>
</dbReference>
<evidence type="ECO:0000256" key="10">
    <source>
        <dbReference type="HAMAP-Rule" id="MF_00042"/>
    </source>
</evidence>
<sequence length="293" mass="31880">MTIIAAADGSALGNPGPAGWGWFIDKDTWASGGWRHGTNNIGELTAVLDLLQQTAGTDEDLMIWCDSTYVINSITKWMPGWKAKGWVKKDGKPVQNLEIMKALDAAMAGRRVQFKWVKGHTGHELNEEADRLATAAALACQQGRTPDAGPGFTVHPGRKWAHAQETLDAPDTPAVTGDAPTSPEAEVIELERALLTPAVRSNAKAMSSLLHPQWSEIGSSGRHWTREEALTMGPLPGPVSLDVISAERLSDELILLIWRSTSESGSRLRSSLWQRTPAGWQQRFHQGTPEPQA</sequence>
<evidence type="ECO:0000259" key="11">
    <source>
        <dbReference type="PROSITE" id="PS50879"/>
    </source>
</evidence>
<dbReference type="SUPFAM" id="SSF53098">
    <property type="entry name" value="Ribonuclease H-like"/>
    <property type="match status" value="1"/>
</dbReference>
<dbReference type="InterPro" id="IPR022892">
    <property type="entry name" value="RNaseHI"/>
</dbReference>
<dbReference type="Pfam" id="PF14534">
    <property type="entry name" value="DUF4440"/>
    <property type="match status" value="1"/>
</dbReference>
<dbReference type="InterPro" id="IPR036397">
    <property type="entry name" value="RNaseH_sf"/>
</dbReference>
<evidence type="ECO:0000313" key="12">
    <source>
        <dbReference type="EMBL" id="CCH72053.1"/>
    </source>
</evidence>
<dbReference type="HAMAP" id="MF_00042">
    <property type="entry name" value="RNase_H"/>
    <property type="match status" value="1"/>
</dbReference>
<evidence type="ECO:0000256" key="3">
    <source>
        <dbReference type="ARBA" id="ARBA00011245"/>
    </source>
</evidence>
<dbReference type="RefSeq" id="WP_048697096.1">
    <property type="nucleotide sequence ID" value="NZ_HG764815.1"/>
</dbReference>
<comment type="similarity">
    <text evidence="2 10">Belongs to the RNase H family.</text>
</comment>
<protein>
    <recommendedName>
        <fullName evidence="4 10">Ribonuclease H</fullName>
        <shortName evidence="10">RNase H</shortName>
        <ecNumber evidence="4 10">3.1.26.4</ecNumber>
    </recommendedName>
</protein>
<dbReference type="GO" id="GO:0043137">
    <property type="term" value="P:DNA replication, removal of RNA primer"/>
    <property type="evidence" value="ECO:0007669"/>
    <property type="project" value="TreeGrafter"/>
</dbReference>
<evidence type="ECO:0000256" key="6">
    <source>
        <dbReference type="ARBA" id="ARBA00022723"/>
    </source>
</evidence>
<name>W6JSP2_9MICO</name>
<gene>
    <name evidence="10 12" type="primary">rnhA</name>
    <name evidence="12" type="ORF">BN11_1310001</name>
</gene>
<dbReference type="GO" id="GO:0000287">
    <property type="term" value="F:magnesium ion binding"/>
    <property type="evidence" value="ECO:0007669"/>
    <property type="project" value="UniProtKB-UniRule"/>
</dbReference>
<keyword evidence="5 10" id="KW-0540">Nuclease</keyword>
<dbReference type="Gene3D" id="3.10.450.50">
    <property type="match status" value="1"/>
</dbReference>
<feature type="binding site" evidence="10">
    <location>
        <position position="8"/>
    </location>
    <ligand>
        <name>Mg(2+)</name>
        <dbReference type="ChEBI" id="CHEBI:18420"/>
        <label>2</label>
    </ligand>
</feature>
<feature type="binding site" evidence="10">
    <location>
        <position position="8"/>
    </location>
    <ligand>
        <name>Mg(2+)</name>
        <dbReference type="ChEBI" id="CHEBI:18420"/>
        <label>1</label>
    </ligand>
</feature>
<dbReference type="GO" id="GO:0005737">
    <property type="term" value="C:cytoplasm"/>
    <property type="evidence" value="ECO:0007669"/>
    <property type="project" value="UniProtKB-SubCell"/>
</dbReference>
<dbReference type="GO" id="GO:0004523">
    <property type="term" value="F:RNA-DNA hybrid ribonuclease activity"/>
    <property type="evidence" value="ECO:0007669"/>
    <property type="project" value="UniProtKB-UniRule"/>
</dbReference>
<dbReference type="InterPro" id="IPR002156">
    <property type="entry name" value="RNaseH_domain"/>
</dbReference>
<dbReference type="InterPro" id="IPR012337">
    <property type="entry name" value="RNaseH-like_sf"/>
</dbReference>
<dbReference type="PANTHER" id="PTHR10642">
    <property type="entry name" value="RIBONUCLEASE H1"/>
    <property type="match status" value="1"/>
</dbReference>
<evidence type="ECO:0000256" key="7">
    <source>
        <dbReference type="ARBA" id="ARBA00022759"/>
    </source>
</evidence>
<evidence type="ECO:0000313" key="13">
    <source>
        <dbReference type="Proteomes" id="UP000035763"/>
    </source>
</evidence>
<dbReference type="SUPFAM" id="SSF54427">
    <property type="entry name" value="NTF2-like"/>
    <property type="match status" value="1"/>
</dbReference>
<dbReference type="OrthoDB" id="7845843at2"/>
<comment type="catalytic activity">
    <reaction evidence="1 10">
        <text>Endonucleolytic cleavage to 5'-phosphomonoester.</text>
        <dbReference type="EC" id="3.1.26.4"/>
    </reaction>
</comment>
<comment type="function">
    <text evidence="10">Endonuclease that specifically degrades the RNA of RNA-DNA hybrids.</text>
</comment>
<evidence type="ECO:0000256" key="8">
    <source>
        <dbReference type="ARBA" id="ARBA00022801"/>
    </source>
</evidence>
<feature type="binding site" evidence="10">
    <location>
        <position position="130"/>
    </location>
    <ligand>
        <name>Mg(2+)</name>
        <dbReference type="ChEBI" id="CHEBI:18420"/>
        <label>2</label>
    </ligand>
</feature>
<reference evidence="12 13" key="1">
    <citation type="journal article" date="2013" name="ISME J.">
        <title>A metabolic model for members of the genus Tetrasphaera involved in enhanced biological phosphorus removal.</title>
        <authorList>
            <person name="Kristiansen R."/>
            <person name="Nguyen H.T.T."/>
            <person name="Saunders A.M."/>
            <person name="Nielsen J.L."/>
            <person name="Wimmer R."/>
            <person name="Le V.Q."/>
            <person name="McIlroy S.J."/>
            <person name="Petrovski S."/>
            <person name="Seviour R.J."/>
            <person name="Calteau A."/>
            <person name="Nielsen K.L."/>
            <person name="Nielsen P.H."/>
        </authorList>
    </citation>
    <scope>NUCLEOTIDE SEQUENCE [LARGE SCALE GENOMIC DNA]</scope>
    <source>
        <strain evidence="12 13">Ben110</strain>
    </source>
</reference>
<evidence type="ECO:0000256" key="4">
    <source>
        <dbReference type="ARBA" id="ARBA00012180"/>
    </source>
</evidence>
<comment type="subcellular location">
    <subcellularLocation>
        <location evidence="10">Cytoplasm</location>
    </subcellularLocation>
</comment>
<dbReference type="CDD" id="cd09278">
    <property type="entry name" value="RNase_HI_prokaryote_like"/>
    <property type="match status" value="1"/>
</dbReference>
<evidence type="ECO:0000256" key="2">
    <source>
        <dbReference type="ARBA" id="ARBA00005300"/>
    </source>
</evidence>
<proteinExistence type="inferred from homology"/>
<feature type="domain" description="RNase H type-1" evidence="11">
    <location>
        <begin position="1"/>
        <end position="138"/>
    </location>
</feature>
<dbReference type="Gene3D" id="3.30.420.10">
    <property type="entry name" value="Ribonuclease H-like superfamily/Ribonuclease H"/>
    <property type="match status" value="1"/>
</dbReference>
<keyword evidence="7 10" id="KW-0255">Endonuclease</keyword>
<keyword evidence="10" id="KW-0963">Cytoplasm</keyword>
<dbReference type="EC" id="3.1.26.4" evidence="4 10"/>
<dbReference type="STRING" id="1193182.BN11_1310001"/>
<organism evidence="12 13">
    <name type="scientific">Nostocoides australiense Ben110</name>
    <dbReference type="NCBI Taxonomy" id="1193182"/>
    <lineage>
        <taxon>Bacteria</taxon>
        <taxon>Bacillati</taxon>
        <taxon>Actinomycetota</taxon>
        <taxon>Actinomycetes</taxon>
        <taxon>Micrococcales</taxon>
        <taxon>Intrasporangiaceae</taxon>
        <taxon>Nostocoides</taxon>
    </lineage>
</organism>
<dbReference type="InterPro" id="IPR050092">
    <property type="entry name" value="RNase_H"/>
</dbReference>
<dbReference type="Proteomes" id="UP000035763">
    <property type="component" value="Unassembled WGS sequence"/>
</dbReference>
<dbReference type="EMBL" id="CAJA01000037">
    <property type="protein sequence ID" value="CCH72053.1"/>
    <property type="molecule type" value="Genomic_DNA"/>
</dbReference>
<feature type="binding site" evidence="10">
    <location>
        <position position="66"/>
    </location>
    <ligand>
        <name>Mg(2+)</name>
        <dbReference type="ChEBI" id="CHEBI:18420"/>
        <label>1</label>
    </ligand>
</feature>
<dbReference type="InterPro" id="IPR032710">
    <property type="entry name" value="NTF2-like_dom_sf"/>
</dbReference>
<keyword evidence="6 10" id="KW-0479">Metal-binding</keyword>
<dbReference type="Pfam" id="PF00075">
    <property type="entry name" value="RNase_H"/>
    <property type="match status" value="1"/>
</dbReference>
<keyword evidence="8 10" id="KW-0378">Hydrolase</keyword>
<dbReference type="PROSITE" id="PS50879">
    <property type="entry name" value="RNASE_H_1"/>
    <property type="match status" value="1"/>
</dbReference>
<dbReference type="AlphaFoldDB" id="W6JSP2"/>
<feature type="binding site" evidence="10">
    <location>
        <position position="43"/>
    </location>
    <ligand>
        <name>Mg(2+)</name>
        <dbReference type="ChEBI" id="CHEBI:18420"/>
        <label>1</label>
    </ligand>
</feature>
<comment type="caution">
    <text evidence="12">The sequence shown here is derived from an EMBL/GenBank/DDBJ whole genome shotgun (WGS) entry which is preliminary data.</text>
</comment>
<accession>W6JSP2</accession>
<evidence type="ECO:0000256" key="9">
    <source>
        <dbReference type="ARBA" id="ARBA00022842"/>
    </source>
</evidence>
<evidence type="ECO:0000256" key="5">
    <source>
        <dbReference type="ARBA" id="ARBA00022722"/>
    </source>
</evidence>
<keyword evidence="13" id="KW-1185">Reference proteome</keyword>
<dbReference type="InterPro" id="IPR027843">
    <property type="entry name" value="DUF4440"/>
</dbReference>
<keyword evidence="9 10" id="KW-0460">Magnesium</keyword>